<dbReference type="Proteomes" id="UP001552427">
    <property type="component" value="Unassembled WGS sequence"/>
</dbReference>
<reference evidence="2 3" key="1">
    <citation type="submission" date="2024-06" db="EMBL/GenBank/DDBJ databases">
        <title>The Natural Products Discovery Center: Release of the First 8490 Sequenced Strains for Exploring Actinobacteria Biosynthetic Diversity.</title>
        <authorList>
            <person name="Kalkreuter E."/>
            <person name="Kautsar S.A."/>
            <person name="Yang D."/>
            <person name="Bader C.D."/>
            <person name="Teijaro C.N."/>
            <person name="Fluegel L."/>
            <person name="Davis C.M."/>
            <person name="Simpson J.R."/>
            <person name="Lauterbach L."/>
            <person name="Steele A.D."/>
            <person name="Gui C."/>
            <person name="Meng S."/>
            <person name="Li G."/>
            <person name="Viehrig K."/>
            <person name="Ye F."/>
            <person name="Su P."/>
            <person name="Kiefer A.F."/>
            <person name="Nichols A."/>
            <person name="Cepeda A.J."/>
            <person name="Yan W."/>
            <person name="Fan B."/>
            <person name="Jiang Y."/>
            <person name="Adhikari A."/>
            <person name="Zheng C.-J."/>
            <person name="Schuster L."/>
            <person name="Cowan T.M."/>
            <person name="Smanski M.J."/>
            <person name="Chevrette M.G."/>
            <person name="De Carvalho L.P.S."/>
            <person name="Shen B."/>
        </authorList>
    </citation>
    <scope>NUCLEOTIDE SEQUENCE [LARGE SCALE GENOMIC DNA]</scope>
    <source>
        <strain evidence="2 3">NPDC049574</strain>
    </source>
</reference>
<protein>
    <submittedName>
        <fullName evidence="2">Uncharacterized protein</fullName>
    </submittedName>
</protein>
<comment type="caution">
    <text evidence="2">The sequence shown here is derived from an EMBL/GenBank/DDBJ whole genome shotgun (WGS) entry which is preliminary data.</text>
</comment>
<keyword evidence="3" id="KW-1185">Reference proteome</keyword>
<sequence>MADDYRQRCTDAALSFILGDNALTSTMQSIWVSSLVDAVLAVRDTELEQAREDRDQAIAHDRQPYPTQWAYDQACAALEQHRQRADAAEAEVARLRALLDGQEVTDDEEDEPGCETVTAHLGEMLPTRCANCSSDQLLSATVHGLTASGSRIMGGIAVCHGCGWSPYGDAVLVARADLDLVMNRAGDPTTVAEYPAACQRVRDALEGGRRG</sequence>
<name>A0ABV3H4D6_9ACTN</name>
<proteinExistence type="predicted"/>
<dbReference type="EMBL" id="JBFARM010000005">
    <property type="protein sequence ID" value="MEV4287387.1"/>
    <property type="molecule type" value="Genomic_DNA"/>
</dbReference>
<accession>A0ABV3H4D6</accession>
<keyword evidence="1" id="KW-0175">Coiled coil</keyword>
<dbReference type="RefSeq" id="WP_364450794.1">
    <property type="nucleotide sequence ID" value="NZ_JBFARM010000005.1"/>
</dbReference>
<evidence type="ECO:0000313" key="2">
    <source>
        <dbReference type="EMBL" id="MEV4287387.1"/>
    </source>
</evidence>
<gene>
    <name evidence="2" type="ORF">AB0K40_17925</name>
</gene>
<organism evidence="2 3">
    <name type="scientific">Nonomuraea bangladeshensis</name>
    <dbReference type="NCBI Taxonomy" id="404385"/>
    <lineage>
        <taxon>Bacteria</taxon>
        <taxon>Bacillati</taxon>
        <taxon>Actinomycetota</taxon>
        <taxon>Actinomycetes</taxon>
        <taxon>Streptosporangiales</taxon>
        <taxon>Streptosporangiaceae</taxon>
        <taxon>Nonomuraea</taxon>
    </lineage>
</organism>
<evidence type="ECO:0000256" key="1">
    <source>
        <dbReference type="SAM" id="Coils"/>
    </source>
</evidence>
<feature type="coiled-coil region" evidence="1">
    <location>
        <begin position="71"/>
        <end position="105"/>
    </location>
</feature>
<evidence type="ECO:0000313" key="3">
    <source>
        <dbReference type="Proteomes" id="UP001552427"/>
    </source>
</evidence>